<reference evidence="2 3" key="1">
    <citation type="submission" date="2018-06" db="EMBL/GenBank/DDBJ databases">
        <title>Comparative genomics reveals the genomic features of Rhizophagus irregularis, R. cerebriforme, R. diaphanum and Gigaspora rosea, and their symbiotic lifestyle signature.</title>
        <authorList>
            <person name="Morin E."/>
            <person name="San Clemente H."/>
            <person name="Chen E.C.H."/>
            <person name="De La Providencia I."/>
            <person name="Hainaut M."/>
            <person name="Kuo A."/>
            <person name="Kohler A."/>
            <person name="Murat C."/>
            <person name="Tang N."/>
            <person name="Roy S."/>
            <person name="Loubradou J."/>
            <person name="Henrissat B."/>
            <person name="Grigoriev I.V."/>
            <person name="Corradi N."/>
            <person name="Roux C."/>
            <person name="Martin F.M."/>
        </authorList>
    </citation>
    <scope>NUCLEOTIDE SEQUENCE [LARGE SCALE GENOMIC DNA]</scope>
    <source>
        <strain evidence="2 3">DAOM 227022</strain>
    </source>
</reference>
<accession>A0A397S3Q3</accession>
<keyword evidence="3" id="KW-1185">Reference proteome</keyword>
<dbReference type="AlphaFoldDB" id="A0A397S3Q3"/>
<dbReference type="Proteomes" id="UP000265703">
    <property type="component" value="Unassembled WGS sequence"/>
</dbReference>
<feature type="compositionally biased region" description="Acidic residues" evidence="1">
    <location>
        <begin position="28"/>
        <end position="46"/>
    </location>
</feature>
<dbReference type="OrthoDB" id="2479067at2759"/>
<sequence>MVSQVPLVINERTFSTEDDTAAARNEDIYDEDEEMAFDAENEEVSEDDIKSDTNNEFDINNEEDEYKRMIIEFNESDDDDDNDDNDGEETSKVDSDGEVIIDQPLNNEQMLHSFGEFAPYFKNITESLLFC</sequence>
<protein>
    <submittedName>
        <fullName evidence="2">Uncharacterized protein</fullName>
    </submittedName>
</protein>
<evidence type="ECO:0000313" key="3">
    <source>
        <dbReference type="Proteomes" id="UP000265703"/>
    </source>
</evidence>
<evidence type="ECO:0000256" key="1">
    <source>
        <dbReference type="SAM" id="MobiDB-lite"/>
    </source>
</evidence>
<feature type="compositionally biased region" description="Acidic residues" evidence="1">
    <location>
        <begin position="74"/>
        <end position="88"/>
    </location>
</feature>
<proteinExistence type="predicted"/>
<dbReference type="EMBL" id="QKYT01000856">
    <property type="protein sequence ID" value="RIA81043.1"/>
    <property type="molecule type" value="Genomic_DNA"/>
</dbReference>
<organism evidence="2 3">
    <name type="scientific">Glomus cerebriforme</name>
    <dbReference type="NCBI Taxonomy" id="658196"/>
    <lineage>
        <taxon>Eukaryota</taxon>
        <taxon>Fungi</taxon>
        <taxon>Fungi incertae sedis</taxon>
        <taxon>Mucoromycota</taxon>
        <taxon>Glomeromycotina</taxon>
        <taxon>Glomeromycetes</taxon>
        <taxon>Glomerales</taxon>
        <taxon>Glomeraceae</taxon>
        <taxon>Glomus</taxon>
    </lineage>
</organism>
<gene>
    <name evidence="2" type="ORF">C1645_837626</name>
</gene>
<name>A0A397S3Q3_9GLOM</name>
<comment type="caution">
    <text evidence="2">The sequence shown here is derived from an EMBL/GenBank/DDBJ whole genome shotgun (WGS) entry which is preliminary data.</text>
</comment>
<feature type="region of interest" description="Disordered" evidence="1">
    <location>
        <begin position="1"/>
        <end position="99"/>
    </location>
</feature>
<evidence type="ECO:0000313" key="2">
    <source>
        <dbReference type="EMBL" id="RIA81043.1"/>
    </source>
</evidence>